<feature type="compositionally biased region" description="Gly residues" evidence="1">
    <location>
        <begin position="19"/>
        <end position="28"/>
    </location>
</feature>
<evidence type="ECO:0000256" key="1">
    <source>
        <dbReference type="SAM" id="MobiDB-lite"/>
    </source>
</evidence>
<name>A0AAD8M8H2_9APIA</name>
<keyword evidence="3" id="KW-1185">Reference proteome</keyword>
<dbReference type="AlphaFoldDB" id="A0AAD8M8H2"/>
<dbReference type="EMBL" id="JAUIZM010000009">
    <property type="protein sequence ID" value="KAK1366060.1"/>
    <property type="molecule type" value="Genomic_DNA"/>
</dbReference>
<reference evidence="2" key="1">
    <citation type="submission" date="2023-02" db="EMBL/GenBank/DDBJ databases">
        <title>Genome of toxic invasive species Heracleum sosnowskyi carries increased number of genes despite the absence of recent whole-genome duplications.</title>
        <authorList>
            <person name="Schelkunov M."/>
            <person name="Shtratnikova V."/>
            <person name="Makarenko M."/>
            <person name="Klepikova A."/>
            <person name="Omelchenko D."/>
            <person name="Novikova G."/>
            <person name="Obukhova E."/>
            <person name="Bogdanov V."/>
            <person name="Penin A."/>
            <person name="Logacheva M."/>
        </authorList>
    </citation>
    <scope>NUCLEOTIDE SEQUENCE</scope>
    <source>
        <strain evidence="2">Hsosn_3</strain>
        <tissue evidence="2">Leaf</tissue>
    </source>
</reference>
<organism evidence="2 3">
    <name type="scientific">Heracleum sosnowskyi</name>
    <dbReference type="NCBI Taxonomy" id="360622"/>
    <lineage>
        <taxon>Eukaryota</taxon>
        <taxon>Viridiplantae</taxon>
        <taxon>Streptophyta</taxon>
        <taxon>Embryophyta</taxon>
        <taxon>Tracheophyta</taxon>
        <taxon>Spermatophyta</taxon>
        <taxon>Magnoliopsida</taxon>
        <taxon>eudicotyledons</taxon>
        <taxon>Gunneridae</taxon>
        <taxon>Pentapetalae</taxon>
        <taxon>asterids</taxon>
        <taxon>campanulids</taxon>
        <taxon>Apiales</taxon>
        <taxon>Apiaceae</taxon>
        <taxon>Apioideae</taxon>
        <taxon>apioid superclade</taxon>
        <taxon>Tordylieae</taxon>
        <taxon>Tordyliinae</taxon>
        <taxon>Heracleum</taxon>
    </lineage>
</organism>
<accession>A0AAD8M8H2</accession>
<feature type="region of interest" description="Disordered" evidence="1">
    <location>
        <begin position="1"/>
        <end position="28"/>
    </location>
</feature>
<proteinExistence type="predicted"/>
<evidence type="ECO:0000313" key="3">
    <source>
        <dbReference type="Proteomes" id="UP001237642"/>
    </source>
</evidence>
<comment type="caution">
    <text evidence="2">The sequence shown here is derived from an EMBL/GenBank/DDBJ whole genome shotgun (WGS) entry which is preliminary data.</text>
</comment>
<evidence type="ECO:0000313" key="2">
    <source>
        <dbReference type="EMBL" id="KAK1366060.1"/>
    </source>
</evidence>
<dbReference type="Proteomes" id="UP001237642">
    <property type="component" value="Unassembled WGS sequence"/>
</dbReference>
<sequence length="100" mass="10688">MSKSWSKKTFRVASAKPGDGLGEGHGMLGQAGSGKLRISVGQNKLAAKVAKNLSSDVLQAHPGASKWKSTSFPHFDDLSTIFGKDRAKIHRFLALTGHEN</sequence>
<reference evidence="2" key="2">
    <citation type="submission" date="2023-05" db="EMBL/GenBank/DDBJ databases">
        <authorList>
            <person name="Schelkunov M.I."/>
        </authorList>
    </citation>
    <scope>NUCLEOTIDE SEQUENCE</scope>
    <source>
        <strain evidence="2">Hsosn_3</strain>
        <tissue evidence="2">Leaf</tissue>
    </source>
</reference>
<gene>
    <name evidence="2" type="ORF">POM88_041621</name>
</gene>
<feature type="compositionally biased region" description="Basic residues" evidence="1">
    <location>
        <begin position="1"/>
        <end position="10"/>
    </location>
</feature>
<protein>
    <submittedName>
        <fullName evidence="2">Uncharacterized protein</fullName>
    </submittedName>
</protein>